<gene>
    <name evidence="4" type="ORF">Spa11_25880</name>
</gene>
<dbReference type="InterPro" id="IPR052177">
    <property type="entry name" value="Divisome_Glycosyl_Hydrolase"/>
</dbReference>
<dbReference type="Pfam" id="PF02638">
    <property type="entry name" value="GHL10"/>
    <property type="match status" value="1"/>
</dbReference>
<keyword evidence="1 2" id="KW-0732">Signal</keyword>
<dbReference type="InterPro" id="IPR003790">
    <property type="entry name" value="GHL10"/>
</dbReference>
<protein>
    <recommendedName>
        <fullName evidence="3">Glycosyl hydrolase-like 10 domain-containing protein</fullName>
    </recommendedName>
</protein>
<dbReference type="Gene3D" id="3.20.20.80">
    <property type="entry name" value="Glycosidases"/>
    <property type="match status" value="1"/>
</dbReference>
<dbReference type="PANTHER" id="PTHR43405">
    <property type="entry name" value="GLYCOSYL HYDROLASE DIGH"/>
    <property type="match status" value="1"/>
</dbReference>
<reference evidence="4 5" key="1">
    <citation type="submission" date="2019-02" db="EMBL/GenBank/DDBJ databases">
        <title>Deep-cultivation of Planctomycetes and their phenomic and genomic characterization uncovers novel biology.</title>
        <authorList>
            <person name="Wiegand S."/>
            <person name="Jogler M."/>
            <person name="Boedeker C."/>
            <person name="Pinto D."/>
            <person name="Vollmers J."/>
            <person name="Rivas-Marin E."/>
            <person name="Kohn T."/>
            <person name="Peeters S.H."/>
            <person name="Heuer A."/>
            <person name="Rast P."/>
            <person name="Oberbeckmann S."/>
            <person name="Bunk B."/>
            <person name="Jeske O."/>
            <person name="Meyerdierks A."/>
            <person name="Storesund J.E."/>
            <person name="Kallscheuer N."/>
            <person name="Luecker S."/>
            <person name="Lage O.M."/>
            <person name="Pohl T."/>
            <person name="Merkel B.J."/>
            <person name="Hornburger P."/>
            <person name="Mueller R.-W."/>
            <person name="Bruemmer F."/>
            <person name="Labrenz M."/>
            <person name="Spormann A.M."/>
            <person name="Op den Camp H."/>
            <person name="Overmann J."/>
            <person name="Amann R."/>
            <person name="Jetten M.S.M."/>
            <person name="Mascher T."/>
            <person name="Medema M.H."/>
            <person name="Devos D.P."/>
            <person name="Kaster A.-K."/>
            <person name="Ovreas L."/>
            <person name="Rohde M."/>
            <person name="Galperin M.Y."/>
            <person name="Jogler C."/>
        </authorList>
    </citation>
    <scope>NUCLEOTIDE SEQUENCE [LARGE SCALE GENOMIC DNA]</scope>
    <source>
        <strain evidence="4 5">Spa11</strain>
    </source>
</reference>
<dbReference type="PANTHER" id="PTHR43405:SF1">
    <property type="entry name" value="GLYCOSYL HYDROLASE DIGH"/>
    <property type="match status" value="1"/>
</dbReference>
<dbReference type="Proteomes" id="UP000316426">
    <property type="component" value="Chromosome"/>
</dbReference>
<evidence type="ECO:0000256" key="1">
    <source>
        <dbReference type="ARBA" id="ARBA00022729"/>
    </source>
</evidence>
<name>A0A518K9B2_9BACT</name>
<evidence type="ECO:0000259" key="3">
    <source>
        <dbReference type="Pfam" id="PF02638"/>
    </source>
</evidence>
<dbReference type="InterPro" id="IPR017853">
    <property type="entry name" value="GH"/>
</dbReference>
<evidence type="ECO:0000313" key="4">
    <source>
        <dbReference type="EMBL" id="QDV74385.1"/>
    </source>
</evidence>
<dbReference type="KEGG" id="bmei:Spa11_25880"/>
<dbReference type="AlphaFoldDB" id="A0A518K9B2"/>
<feature type="chain" id="PRO_5021934527" description="Glycosyl hydrolase-like 10 domain-containing protein" evidence="2">
    <location>
        <begin position="28"/>
        <end position="521"/>
    </location>
</feature>
<keyword evidence="5" id="KW-1185">Reference proteome</keyword>
<proteinExistence type="predicted"/>
<evidence type="ECO:0000256" key="2">
    <source>
        <dbReference type="SAM" id="SignalP"/>
    </source>
</evidence>
<evidence type="ECO:0000313" key="5">
    <source>
        <dbReference type="Proteomes" id="UP000316426"/>
    </source>
</evidence>
<accession>A0A518K9B2</accession>
<organism evidence="4 5">
    <name type="scientific">Botrimarina mediterranea</name>
    <dbReference type="NCBI Taxonomy" id="2528022"/>
    <lineage>
        <taxon>Bacteria</taxon>
        <taxon>Pseudomonadati</taxon>
        <taxon>Planctomycetota</taxon>
        <taxon>Planctomycetia</taxon>
        <taxon>Pirellulales</taxon>
        <taxon>Lacipirellulaceae</taxon>
        <taxon>Botrimarina</taxon>
    </lineage>
</organism>
<dbReference type="RefSeq" id="WP_145112745.1">
    <property type="nucleotide sequence ID" value="NZ_CP036349.1"/>
</dbReference>
<feature type="domain" description="Glycosyl hydrolase-like 10" evidence="3">
    <location>
        <begin position="41"/>
        <end position="351"/>
    </location>
</feature>
<feature type="signal peptide" evidence="2">
    <location>
        <begin position="1"/>
        <end position="27"/>
    </location>
</feature>
<dbReference type="SUPFAM" id="SSF51445">
    <property type="entry name" value="(Trans)glycosidases"/>
    <property type="match status" value="1"/>
</dbReference>
<dbReference type="EMBL" id="CP036349">
    <property type="protein sequence ID" value="QDV74385.1"/>
    <property type="molecule type" value="Genomic_DNA"/>
</dbReference>
<sequence length="521" mass="58181" precursor="true">MTFRQLLAATRPLLFVAAVLAPTLSHGQDDAAITPPPVPREFRAVWVATVANIDWPSKPGLSNDELKAELTGILDLCVKLKLNAVVLQVRPACDALYASELEPWSAFLTGKQGQAPADGFDPLTWACEQAHARGLELHAWFNPYRATHPADKGPLDTSHIAVRRPELAPQYGVYRWLDPGAKEASEHSMDVMLDVVRRYDVDAVHFDDYFYPYPISDALEDGTGEKKQVEVPFPDDASWKVYCDETPEDERMTREDWRRDNVNRFIRDLGVEIHKVKPHVRLGVSPFGIWRPGHPEGIQGFDQYAKLYADAKLWLNEGWVDYLSPQLYWAIDQKPQSFTALLAWWASENTHIRNLWPGLYTSRLGGDAPKYPAQEIVDQILATREQSGDEAGHIHFSMKALVKNWLGINDKLKETVYADGALPPDSDWLAGDKERPAAPSVERVEEEGTPQFALSLDGDAKPSRWVLQKRCGDDWTTGVFGGQIETIRVRPNADGVAADAIAVSAVDEFGRLGEPTVVAID</sequence>